<accession>A0A409WCI6</accession>
<dbReference type="AlphaFoldDB" id="A0A409WCI6"/>
<evidence type="ECO:0000313" key="1">
    <source>
        <dbReference type="EMBL" id="PPQ76237.1"/>
    </source>
</evidence>
<reference evidence="1 2" key="1">
    <citation type="journal article" date="2018" name="Evol. Lett.">
        <title>Horizontal gene cluster transfer increased hallucinogenic mushroom diversity.</title>
        <authorList>
            <person name="Reynolds H.T."/>
            <person name="Vijayakumar V."/>
            <person name="Gluck-Thaler E."/>
            <person name="Korotkin H.B."/>
            <person name="Matheny P.B."/>
            <person name="Slot J.C."/>
        </authorList>
    </citation>
    <scope>NUCLEOTIDE SEQUENCE [LARGE SCALE GENOMIC DNA]</scope>
    <source>
        <strain evidence="1 2">SRW20</strain>
    </source>
</reference>
<gene>
    <name evidence="1" type="ORF">CVT26_008145</name>
</gene>
<proteinExistence type="predicted"/>
<sequence>HPEYGCFIAQDKTLTNFEHGDNVLNVVDPTQRSRTIIIWVTFPWCGYSINMRDLSITVDYTRYQAYGSSFSDLGLKRLDSAI</sequence>
<protein>
    <submittedName>
        <fullName evidence="1">Uncharacterized protein</fullName>
    </submittedName>
</protein>
<comment type="caution">
    <text evidence="1">The sequence shown here is derived from an EMBL/GenBank/DDBJ whole genome shotgun (WGS) entry which is preliminary data.</text>
</comment>
<dbReference type="STRING" id="231916.A0A409WCI6"/>
<dbReference type="Proteomes" id="UP000284706">
    <property type="component" value="Unassembled WGS sequence"/>
</dbReference>
<keyword evidence="2" id="KW-1185">Reference proteome</keyword>
<dbReference type="EMBL" id="NHYE01005182">
    <property type="protein sequence ID" value="PPQ76237.1"/>
    <property type="molecule type" value="Genomic_DNA"/>
</dbReference>
<dbReference type="InParanoid" id="A0A409WCI6"/>
<organism evidence="1 2">
    <name type="scientific">Gymnopilus dilepis</name>
    <dbReference type="NCBI Taxonomy" id="231916"/>
    <lineage>
        <taxon>Eukaryota</taxon>
        <taxon>Fungi</taxon>
        <taxon>Dikarya</taxon>
        <taxon>Basidiomycota</taxon>
        <taxon>Agaricomycotina</taxon>
        <taxon>Agaricomycetes</taxon>
        <taxon>Agaricomycetidae</taxon>
        <taxon>Agaricales</taxon>
        <taxon>Agaricineae</taxon>
        <taxon>Hymenogastraceae</taxon>
        <taxon>Gymnopilus</taxon>
    </lineage>
</organism>
<feature type="non-terminal residue" evidence="1">
    <location>
        <position position="1"/>
    </location>
</feature>
<dbReference type="OrthoDB" id="289721at2759"/>
<name>A0A409WCI6_9AGAR</name>
<evidence type="ECO:0000313" key="2">
    <source>
        <dbReference type="Proteomes" id="UP000284706"/>
    </source>
</evidence>